<gene>
    <name evidence="3" type="ORF">SCA03_17790</name>
</gene>
<dbReference type="InterPro" id="IPR029068">
    <property type="entry name" value="Glyas_Bleomycin-R_OHBP_Dase"/>
</dbReference>
<sequence>MADTKKADTTVNITLSSVIIDAADPESEGAFWQRLLGGSITRTPTHHFIQAPGFPVLVIQAAPGHAAPHWPDGTSQQLHLDFAVDDLATADRTAVEAGASRLRPTDAVPPDSRKGSRVYASPAGHPFCLRTV</sequence>
<organism evidence="3 4">
    <name type="scientific">Streptomyces cacaoi</name>
    <dbReference type="NCBI Taxonomy" id="1898"/>
    <lineage>
        <taxon>Bacteria</taxon>
        <taxon>Bacillati</taxon>
        <taxon>Actinomycetota</taxon>
        <taxon>Actinomycetes</taxon>
        <taxon>Kitasatosporales</taxon>
        <taxon>Streptomycetaceae</taxon>
        <taxon>Streptomyces</taxon>
    </lineage>
</organism>
<comment type="caution">
    <text evidence="3">The sequence shown here is derived from an EMBL/GenBank/DDBJ whole genome shotgun (WGS) entry which is preliminary data.</text>
</comment>
<dbReference type="Gene3D" id="3.10.180.10">
    <property type="entry name" value="2,3-Dihydroxybiphenyl 1,2-Dioxygenase, domain 1"/>
    <property type="match status" value="1"/>
</dbReference>
<dbReference type="CDD" id="cd06587">
    <property type="entry name" value="VOC"/>
    <property type="match status" value="1"/>
</dbReference>
<dbReference type="PANTHER" id="PTHR35908:SF1">
    <property type="entry name" value="CONSERVED PROTEIN"/>
    <property type="match status" value="1"/>
</dbReference>
<dbReference type="Proteomes" id="UP000319210">
    <property type="component" value="Unassembled WGS sequence"/>
</dbReference>
<proteinExistence type="predicted"/>
<feature type="region of interest" description="Disordered" evidence="1">
    <location>
        <begin position="95"/>
        <end position="119"/>
    </location>
</feature>
<dbReference type="InterPro" id="IPR041581">
    <property type="entry name" value="Glyoxalase_6"/>
</dbReference>
<dbReference type="PANTHER" id="PTHR35908">
    <property type="entry name" value="HYPOTHETICAL FUSION PROTEIN"/>
    <property type="match status" value="1"/>
</dbReference>
<protein>
    <submittedName>
        <fullName evidence="3">Glyoxalase</fullName>
    </submittedName>
</protein>
<evidence type="ECO:0000313" key="3">
    <source>
        <dbReference type="EMBL" id="GEB49228.1"/>
    </source>
</evidence>
<evidence type="ECO:0000256" key="1">
    <source>
        <dbReference type="SAM" id="MobiDB-lite"/>
    </source>
</evidence>
<dbReference type="AlphaFoldDB" id="A0A4Y3QXR3"/>
<accession>A0A4Y3QXR3</accession>
<dbReference type="SUPFAM" id="SSF54593">
    <property type="entry name" value="Glyoxalase/Bleomycin resistance protein/Dihydroxybiphenyl dioxygenase"/>
    <property type="match status" value="1"/>
</dbReference>
<keyword evidence="4" id="KW-1185">Reference proteome</keyword>
<evidence type="ECO:0000259" key="2">
    <source>
        <dbReference type="Pfam" id="PF18029"/>
    </source>
</evidence>
<reference evidence="3 4" key="1">
    <citation type="submission" date="2019-06" db="EMBL/GenBank/DDBJ databases">
        <title>Whole genome shotgun sequence of Streptomyces cacaoi subsp. cacaoi NBRC 12748.</title>
        <authorList>
            <person name="Hosoyama A."/>
            <person name="Uohara A."/>
            <person name="Ohji S."/>
            <person name="Ichikawa N."/>
        </authorList>
    </citation>
    <scope>NUCLEOTIDE SEQUENCE [LARGE SCALE GENOMIC DNA]</scope>
    <source>
        <strain evidence="3 4">NBRC 12748</strain>
    </source>
</reference>
<evidence type="ECO:0000313" key="4">
    <source>
        <dbReference type="Proteomes" id="UP000319210"/>
    </source>
</evidence>
<name>A0A4Y3QXR3_STRCI</name>
<dbReference type="Pfam" id="PF18029">
    <property type="entry name" value="Glyoxalase_6"/>
    <property type="match status" value="1"/>
</dbReference>
<feature type="domain" description="Glyoxalase-like" evidence="2">
    <location>
        <begin position="18"/>
        <end position="129"/>
    </location>
</feature>
<dbReference type="EMBL" id="BJMM01000006">
    <property type="protein sequence ID" value="GEB49228.1"/>
    <property type="molecule type" value="Genomic_DNA"/>
</dbReference>